<evidence type="ECO:0000256" key="1">
    <source>
        <dbReference type="ARBA" id="ARBA00005964"/>
    </source>
</evidence>
<protein>
    <recommendedName>
        <fullName evidence="4">Carboxylic ester hydrolase</fullName>
        <ecNumber evidence="4">3.1.1.-</ecNumber>
    </recommendedName>
</protein>
<reference evidence="7" key="1">
    <citation type="submission" date="2024-02" db="UniProtKB">
        <authorList>
            <consortium name="WormBaseParasite"/>
        </authorList>
    </citation>
    <scope>IDENTIFICATION</scope>
</reference>
<organism evidence="6 7">
    <name type="scientific">Mesorhabditis belari</name>
    <dbReference type="NCBI Taxonomy" id="2138241"/>
    <lineage>
        <taxon>Eukaryota</taxon>
        <taxon>Metazoa</taxon>
        <taxon>Ecdysozoa</taxon>
        <taxon>Nematoda</taxon>
        <taxon>Chromadorea</taxon>
        <taxon>Rhabditida</taxon>
        <taxon>Rhabditina</taxon>
        <taxon>Rhabditomorpha</taxon>
        <taxon>Rhabditoidea</taxon>
        <taxon>Rhabditidae</taxon>
        <taxon>Mesorhabditinae</taxon>
        <taxon>Mesorhabditis</taxon>
    </lineage>
</organism>
<keyword evidence="6" id="KW-1185">Reference proteome</keyword>
<keyword evidence="3 4" id="KW-0378">Hydrolase</keyword>
<dbReference type="PROSITE" id="PS00122">
    <property type="entry name" value="CARBOXYLESTERASE_B_1"/>
    <property type="match status" value="1"/>
</dbReference>
<evidence type="ECO:0000313" key="6">
    <source>
        <dbReference type="Proteomes" id="UP000887575"/>
    </source>
</evidence>
<keyword evidence="2" id="KW-0719">Serine esterase</keyword>
<feature type="domain" description="Carboxylesterase type B" evidence="5">
    <location>
        <begin position="67"/>
        <end position="137"/>
    </location>
</feature>
<dbReference type="AlphaFoldDB" id="A0AAF3EKW2"/>
<dbReference type="PANTHER" id="PTHR11559">
    <property type="entry name" value="CARBOXYLESTERASE"/>
    <property type="match status" value="1"/>
</dbReference>
<evidence type="ECO:0000313" key="7">
    <source>
        <dbReference type="WBParaSite" id="MBELARI_LOCUS14672"/>
    </source>
</evidence>
<dbReference type="Pfam" id="PF00135">
    <property type="entry name" value="COesterase"/>
    <property type="match status" value="2"/>
</dbReference>
<evidence type="ECO:0000259" key="5">
    <source>
        <dbReference type="Pfam" id="PF00135"/>
    </source>
</evidence>
<dbReference type="EC" id="3.1.1.-" evidence="4"/>
<dbReference type="InterPro" id="IPR029058">
    <property type="entry name" value="AB_hydrolase_fold"/>
</dbReference>
<proteinExistence type="inferred from homology"/>
<dbReference type="SUPFAM" id="SSF53474">
    <property type="entry name" value="alpha/beta-Hydrolases"/>
    <property type="match status" value="1"/>
</dbReference>
<feature type="domain" description="Carboxylesterase type B" evidence="5">
    <location>
        <begin position="2"/>
        <end position="65"/>
    </location>
</feature>
<name>A0AAF3EKW2_9BILA</name>
<evidence type="ECO:0000256" key="2">
    <source>
        <dbReference type="ARBA" id="ARBA00022487"/>
    </source>
</evidence>
<dbReference type="GO" id="GO:0052689">
    <property type="term" value="F:carboxylic ester hydrolase activity"/>
    <property type="evidence" value="ECO:0007669"/>
    <property type="project" value="UniProtKB-KW"/>
</dbReference>
<dbReference type="InterPro" id="IPR019826">
    <property type="entry name" value="Carboxylesterase_B_AS"/>
</dbReference>
<dbReference type="Proteomes" id="UP000887575">
    <property type="component" value="Unassembled WGS sequence"/>
</dbReference>
<evidence type="ECO:0000256" key="3">
    <source>
        <dbReference type="ARBA" id="ARBA00022801"/>
    </source>
</evidence>
<sequence length="195" mass="21310">MGIPFAAPPIGKLRFEKPQQPIPWTKPINATAYSKGCIPCVKPETKAEQALVSEDFLYLNVWSPNLQNFARRGIVVVTIQYRLGPFGFLTLNDSSITPNLGLWDQVSAMQWIQENIGRFGGNSKQVTIMGESAGAESGCGPDDLNFLGFAPIVDGDFLPNQPEVSLKNVPKYPTILGLNQLKDPLIQANSHTLLA</sequence>
<accession>A0AAF3EKW2</accession>
<dbReference type="InterPro" id="IPR050309">
    <property type="entry name" value="Type-B_Carboxylest/Lipase"/>
</dbReference>
<evidence type="ECO:0000256" key="4">
    <source>
        <dbReference type="RuleBase" id="RU361235"/>
    </source>
</evidence>
<dbReference type="InterPro" id="IPR002018">
    <property type="entry name" value="CarbesteraseB"/>
</dbReference>
<comment type="similarity">
    <text evidence="1 4">Belongs to the type-B carboxylesterase/lipase family.</text>
</comment>
<dbReference type="Gene3D" id="3.40.50.1820">
    <property type="entry name" value="alpha/beta hydrolase"/>
    <property type="match status" value="1"/>
</dbReference>
<dbReference type="WBParaSite" id="MBELARI_LOCUS14672">
    <property type="protein sequence ID" value="MBELARI_LOCUS14672"/>
    <property type="gene ID" value="MBELARI_LOCUS14672"/>
</dbReference>